<evidence type="ECO:0000313" key="10">
    <source>
        <dbReference type="EMBL" id="PJF47600.1"/>
    </source>
</evidence>
<keyword evidence="2" id="KW-0902">Two-component regulatory system</keyword>
<dbReference type="Pfam" id="PF00072">
    <property type="entry name" value="Response_reg"/>
    <property type="match status" value="1"/>
</dbReference>
<dbReference type="Proteomes" id="UP000230790">
    <property type="component" value="Unassembled WGS sequence"/>
</dbReference>
<dbReference type="Gene3D" id="1.10.10.10">
    <property type="entry name" value="Winged helix-like DNA-binding domain superfamily/Winged helix DNA-binding domain"/>
    <property type="match status" value="1"/>
</dbReference>
<dbReference type="SMART" id="SM00448">
    <property type="entry name" value="REC"/>
    <property type="match status" value="1"/>
</dbReference>
<dbReference type="SUPFAM" id="SSF52172">
    <property type="entry name" value="CheY-like"/>
    <property type="match status" value="1"/>
</dbReference>
<dbReference type="PANTHER" id="PTHR48111">
    <property type="entry name" value="REGULATOR OF RPOS"/>
    <property type="match status" value="1"/>
</dbReference>
<evidence type="ECO:0000256" key="6">
    <source>
        <dbReference type="PROSITE-ProRule" id="PRU00169"/>
    </source>
</evidence>
<dbReference type="FunFam" id="3.40.50.2300:FF:000001">
    <property type="entry name" value="DNA-binding response regulator PhoB"/>
    <property type="match status" value="1"/>
</dbReference>
<keyword evidence="5" id="KW-0804">Transcription</keyword>
<evidence type="ECO:0000256" key="1">
    <source>
        <dbReference type="ARBA" id="ARBA00022553"/>
    </source>
</evidence>
<dbReference type="InterPro" id="IPR036388">
    <property type="entry name" value="WH-like_DNA-bd_sf"/>
</dbReference>
<comment type="caution">
    <text evidence="10">The sequence shown here is derived from an EMBL/GenBank/DDBJ whole genome shotgun (WGS) entry which is preliminary data.</text>
</comment>
<dbReference type="InterPro" id="IPR016032">
    <property type="entry name" value="Sig_transdc_resp-reg_C-effctor"/>
</dbReference>
<organism evidence="10 11">
    <name type="scientific">Candidatus Thermofonsia Clade 3 bacterium</name>
    <dbReference type="NCBI Taxonomy" id="2364212"/>
    <lineage>
        <taxon>Bacteria</taxon>
        <taxon>Bacillati</taxon>
        <taxon>Chloroflexota</taxon>
        <taxon>Candidatus Thermofontia</taxon>
        <taxon>Candidatus Thermofonsia Clade 3</taxon>
    </lineage>
</organism>
<dbReference type="EMBL" id="PGTN01000042">
    <property type="protein sequence ID" value="PJF47600.1"/>
    <property type="molecule type" value="Genomic_DNA"/>
</dbReference>
<sequence length="235" mass="26631">MNEISHHILVVEDDRAISRGLEFALKQEGFAVTVVETGEAALEVVRKQIIHLILLDARLPGMSGFDVCRQLRAEGKRQPILMVTARDEEVDKVLGLELGADDYIVKPFSLRELISRVRAALRRTYGELAVNDADASEIIFGNIKVDLARLVVERDDKTIPLTPTEFKLLRYLITHPHRPFSRSALIEAVWGYSSGIGDDRTVDVHIRHLREKLEDDPAQPRWLVTMRGVGYKFEP</sequence>
<proteinExistence type="predicted"/>
<dbReference type="InterPro" id="IPR039420">
    <property type="entry name" value="WalR-like"/>
</dbReference>
<dbReference type="PROSITE" id="PS50110">
    <property type="entry name" value="RESPONSE_REGULATORY"/>
    <property type="match status" value="1"/>
</dbReference>
<dbReference type="Pfam" id="PF00486">
    <property type="entry name" value="Trans_reg_C"/>
    <property type="match status" value="1"/>
</dbReference>
<dbReference type="InterPro" id="IPR001789">
    <property type="entry name" value="Sig_transdc_resp-reg_receiver"/>
</dbReference>
<evidence type="ECO:0000256" key="5">
    <source>
        <dbReference type="ARBA" id="ARBA00023163"/>
    </source>
</evidence>
<gene>
    <name evidence="10" type="ORF">CUN48_07845</name>
</gene>
<dbReference type="CDD" id="cd00383">
    <property type="entry name" value="trans_reg_C"/>
    <property type="match status" value="1"/>
</dbReference>
<dbReference type="Gene3D" id="3.40.50.2300">
    <property type="match status" value="1"/>
</dbReference>
<reference evidence="10 11" key="1">
    <citation type="submission" date="2017-11" db="EMBL/GenBank/DDBJ databases">
        <title>Evolution of Phototrophy in the Chloroflexi Phylum Driven by Horizontal Gene Transfer.</title>
        <authorList>
            <person name="Ward L.M."/>
            <person name="Hemp J."/>
            <person name="Shih P.M."/>
            <person name="Mcglynn S.E."/>
            <person name="Fischer W."/>
        </authorList>
    </citation>
    <scope>NUCLEOTIDE SEQUENCE [LARGE SCALE GENOMIC DNA]</scope>
    <source>
        <strain evidence="10">JP3_7</strain>
    </source>
</reference>
<accession>A0A2M8QCT9</accession>
<evidence type="ECO:0000256" key="3">
    <source>
        <dbReference type="ARBA" id="ARBA00023015"/>
    </source>
</evidence>
<feature type="domain" description="OmpR/PhoB-type" evidence="9">
    <location>
        <begin position="135"/>
        <end position="235"/>
    </location>
</feature>
<keyword evidence="4 7" id="KW-0238">DNA-binding</keyword>
<evidence type="ECO:0000259" key="8">
    <source>
        <dbReference type="PROSITE" id="PS50110"/>
    </source>
</evidence>
<dbReference type="GO" id="GO:0000976">
    <property type="term" value="F:transcription cis-regulatory region binding"/>
    <property type="evidence" value="ECO:0007669"/>
    <property type="project" value="TreeGrafter"/>
</dbReference>
<name>A0A2M8QCT9_9CHLR</name>
<evidence type="ECO:0000259" key="9">
    <source>
        <dbReference type="PROSITE" id="PS51755"/>
    </source>
</evidence>
<feature type="modified residue" description="4-aspartylphosphate" evidence="6">
    <location>
        <position position="56"/>
    </location>
</feature>
<dbReference type="GO" id="GO:0032993">
    <property type="term" value="C:protein-DNA complex"/>
    <property type="evidence" value="ECO:0007669"/>
    <property type="project" value="TreeGrafter"/>
</dbReference>
<keyword evidence="3" id="KW-0805">Transcription regulation</keyword>
<dbReference type="PROSITE" id="PS51755">
    <property type="entry name" value="OMPR_PHOB"/>
    <property type="match status" value="1"/>
</dbReference>
<evidence type="ECO:0000256" key="7">
    <source>
        <dbReference type="PROSITE-ProRule" id="PRU01091"/>
    </source>
</evidence>
<protein>
    <submittedName>
        <fullName evidence="10">DNA-binding response regulator</fullName>
    </submittedName>
</protein>
<dbReference type="Gene3D" id="6.10.250.690">
    <property type="match status" value="1"/>
</dbReference>
<keyword evidence="1 6" id="KW-0597">Phosphoprotein</keyword>
<dbReference type="GO" id="GO:0005829">
    <property type="term" value="C:cytosol"/>
    <property type="evidence" value="ECO:0007669"/>
    <property type="project" value="TreeGrafter"/>
</dbReference>
<dbReference type="CDD" id="cd17574">
    <property type="entry name" value="REC_OmpR"/>
    <property type="match status" value="1"/>
</dbReference>
<feature type="domain" description="Response regulatory" evidence="8">
    <location>
        <begin position="7"/>
        <end position="121"/>
    </location>
</feature>
<dbReference type="GO" id="GO:0000156">
    <property type="term" value="F:phosphorelay response regulator activity"/>
    <property type="evidence" value="ECO:0007669"/>
    <property type="project" value="TreeGrafter"/>
</dbReference>
<evidence type="ECO:0000256" key="4">
    <source>
        <dbReference type="ARBA" id="ARBA00023125"/>
    </source>
</evidence>
<feature type="DNA-binding region" description="OmpR/PhoB-type" evidence="7">
    <location>
        <begin position="135"/>
        <end position="235"/>
    </location>
</feature>
<evidence type="ECO:0000256" key="2">
    <source>
        <dbReference type="ARBA" id="ARBA00023012"/>
    </source>
</evidence>
<dbReference type="GO" id="GO:0006355">
    <property type="term" value="P:regulation of DNA-templated transcription"/>
    <property type="evidence" value="ECO:0007669"/>
    <property type="project" value="InterPro"/>
</dbReference>
<dbReference type="PANTHER" id="PTHR48111:SF1">
    <property type="entry name" value="TWO-COMPONENT RESPONSE REGULATOR ORR33"/>
    <property type="match status" value="1"/>
</dbReference>
<dbReference type="SMART" id="SM00862">
    <property type="entry name" value="Trans_reg_C"/>
    <property type="match status" value="1"/>
</dbReference>
<dbReference type="AlphaFoldDB" id="A0A2M8QCT9"/>
<dbReference type="SUPFAM" id="SSF46894">
    <property type="entry name" value="C-terminal effector domain of the bipartite response regulators"/>
    <property type="match status" value="1"/>
</dbReference>
<evidence type="ECO:0000313" key="11">
    <source>
        <dbReference type="Proteomes" id="UP000230790"/>
    </source>
</evidence>
<dbReference type="FunFam" id="1.10.10.10:FF:000018">
    <property type="entry name" value="DNA-binding response regulator ResD"/>
    <property type="match status" value="1"/>
</dbReference>
<dbReference type="InterPro" id="IPR001867">
    <property type="entry name" value="OmpR/PhoB-type_DNA-bd"/>
</dbReference>
<dbReference type="InterPro" id="IPR011006">
    <property type="entry name" value="CheY-like_superfamily"/>
</dbReference>